<comment type="caution">
    <text evidence="1">The sequence shown here is derived from an EMBL/GenBank/DDBJ whole genome shotgun (WGS) entry which is preliminary data.</text>
</comment>
<name>A0A5B7JYH6_PORTR</name>
<protein>
    <submittedName>
        <fullName evidence="1">Uncharacterized protein</fullName>
    </submittedName>
</protein>
<proteinExistence type="predicted"/>
<dbReference type="EMBL" id="VSRR010119099">
    <property type="protein sequence ID" value="MPC99615.1"/>
    <property type="molecule type" value="Genomic_DNA"/>
</dbReference>
<evidence type="ECO:0000313" key="2">
    <source>
        <dbReference type="Proteomes" id="UP000324222"/>
    </source>
</evidence>
<evidence type="ECO:0000313" key="1">
    <source>
        <dbReference type="EMBL" id="MPC99615.1"/>
    </source>
</evidence>
<organism evidence="1 2">
    <name type="scientific">Portunus trituberculatus</name>
    <name type="common">Swimming crab</name>
    <name type="synonym">Neptunus trituberculatus</name>
    <dbReference type="NCBI Taxonomy" id="210409"/>
    <lineage>
        <taxon>Eukaryota</taxon>
        <taxon>Metazoa</taxon>
        <taxon>Ecdysozoa</taxon>
        <taxon>Arthropoda</taxon>
        <taxon>Crustacea</taxon>
        <taxon>Multicrustacea</taxon>
        <taxon>Malacostraca</taxon>
        <taxon>Eumalacostraca</taxon>
        <taxon>Eucarida</taxon>
        <taxon>Decapoda</taxon>
        <taxon>Pleocyemata</taxon>
        <taxon>Brachyura</taxon>
        <taxon>Eubrachyura</taxon>
        <taxon>Portunoidea</taxon>
        <taxon>Portunidae</taxon>
        <taxon>Portuninae</taxon>
        <taxon>Portunus</taxon>
    </lineage>
</organism>
<gene>
    <name evidence="1" type="ORF">E2C01_095041</name>
</gene>
<dbReference type="Proteomes" id="UP000324222">
    <property type="component" value="Unassembled WGS sequence"/>
</dbReference>
<keyword evidence="2" id="KW-1185">Reference proteome</keyword>
<accession>A0A5B7JYH6</accession>
<reference evidence="1 2" key="1">
    <citation type="submission" date="2019-05" db="EMBL/GenBank/DDBJ databases">
        <title>Another draft genome of Portunus trituberculatus and its Hox gene families provides insights of decapod evolution.</title>
        <authorList>
            <person name="Jeong J.-H."/>
            <person name="Song I."/>
            <person name="Kim S."/>
            <person name="Choi T."/>
            <person name="Kim D."/>
            <person name="Ryu S."/>
            <person name="Kim W."/>
        </authorList>
    </citation>
    <scope>NUCLEOTIDE SEQUENCE [LARGE SCALE GENOMIC DNA]</scope>
    <source>
        <tissue evidence="1">Muscle</tissue>
    </source>
</reference>
<dbReference type="AlphaFoldDB" id="A0A5B7JYH6"/>
<sequence length="100" mass="11088">MIVFTYQCRRPHPGKRSFPSSESCSRSLELSHTPCLPACLPAPSTPPPPHASHTPSTFFPRLAPMYLSSPSFSSSSSSFSFFSCTILHIFGSLRKRARRN</sequence>